<sequence>MTDLEKIEDKYPWLRFWMIDVPNKHYHGHIVGNDVYLNENQDNIDWLKTALHEVVHSDFDYGDLSNKKEHTTLLAEKWAMCESRRMFKEMFEKSY</sequence>
<protein>
    <recommendedName>
        <fullName evidence="3">ImmA/IrrE family metallo-endopeptidase</fullName>
    </recommendedName>
</protein>
<gene>
    <name evidence="1" type="ORF">H9564_02435</name>
</gene>
<evidence type="ECO:0000313" key="2">
    <source>
        <dbReference type="Proteomes" id="UP000616837"/>
    </source>
</evidence>
<keyword evidence="2" id="KW-1185">Reference proteome</keyword>
<dbReference type="Proteomes" id="UP000616837">
    <property type="component" value="Unassembled WGS sequence"/>
</dbReference>
<dbReference type="RefSeq" id="WP_191683962.1">
    <property type="nucleotide sequence ID" value="NZ_JACSQW010000004.1"/>
</dbReference>
<evidence type="ECO:0000313" key="1">
    <source>
        <dbReference type="EMBL" id="MBD7894590.1"/>
    </source>
</evidence>
<organism evidence="1 2">
    <name type="scientific">Limosilactobacillus avistercoris</name>
    <dbReference type="NCBI Taxonomy" id="2762243"/>
    <lineage>
        <taxon>Bacteria</taxon>
        <taxon>Bacillati</taxon>
        <taxon>Bacillota</taxon>
        <taxon>Bacilli</taxon>
        <taxon>Lactobacillales</taxon>
        <taxon>Lactobacillaceae</taxon>
        <taxon>Limosilactobacillus</taxon>
    </lineage>
</organism>
<evidence type="ECO:0008006" key="3">
    <source>
        <dbReference type="Google" id="ProtNLM"/>
    </source>
</evidence>
<proteinExistence type="predicted"/>
<name>A0ABR8PBB3_9LACO</name>
<accession>A0ABR8PBB3</accession>
<comment type="caution">
    <text evidence="1">The sequence shown here is derived from an EMBL/GenBank/DDBJ whole genome shotgun (WGS) entry which is preliminary data.</text>
</comment>
<dbReference type="EMBL" id="JACSQW010000004">
    <property type="protein sequence ID" value="MBD7894590.1"/>
    <property type="molecule type" value="Genomic_DNA"/>
</dbReference>
<reference evidence="1 2" key="1">
    <citation type="submission" date="2020-08" db="EMBL/GenBank/DDBJ databases">
        <title>A Genomic Blueprint of the Chicken Gut Microbiome.</title>
        <authorList>
            <person name="Gilroy R."/>
            <person name="Ravi A."/>
            <person name="Getino M."/>
            <person name="Pursley I."/>
            <person name="Horton D.L."/>
            <person name="Alikhan N.-F."/>
            <person name="Baker D."/>
            <person name="Gharbi K."/>
            <person name="Hall N."/>
            <person name="Watson M."/>
            <person name="Adriaenssens E.M."/>
            <person name="Foster-Nyarko E."/>
            <person name="Jarju S."/>
            <person name="Secka A."/>
            <person name="Antonio M."/>
            <person name="Oren A."/>
            <person name="Chaudhuri R."/>
            <person name="La Ragione R.M."/>
            <person name="Hildebrand F."/>
            <person name="Pallen M.J."/>
        </authorList>
    </citation>
    <scope>NUCLEOTIDE SEQUENCE [LARGE SCALE GENOMIC DNA]</scope>
    <source>
        <strain evidence="1 2">Sa3CUN2</strain>
    </source>
</reference>